<dbReference type="Proteomes" id="UP001642464">
    <property type="component" value="Unassembled WGS sequence"/>
</dbReference>
<protein>
    <submittedName>
        <fullName evidence="1">Uncharacterized protein</fullName>
    </submittedName>
</protein>
<evidence type="ECO:0000313" key="2">
    <source>
        <dbReference type="Proteomes" id="UP001642464"/>
    </source>
</evidence>
<accession>A0ABP0H810</accession>
<gene>
    <name evidence="1" type="ORF">SCF082_LOCUS461</name>
</gene>
<keyword evidence="2" id="KW-1185">Reference proteome</keyword>
<reference evidence="1 2" key="1">
    <citation type="submission" date="2024-02" db="EMBL/GenBank/DDBJ databases">
        <authorList>
            <person name="Chen Y."/>
            <person name="Shah S."/>
            <person name="Dougan E. K."/>
            <person name="Thang M."/>
            <person name="Chan C."/>
        </authorList>
    </citation>
    <scope>NUCLEOTIDE SEQUENCE [LARGE SCALE GENOMIC DNA]</scope>
</reference>
<sequence>MPIIRRQPLAHGALPASKRARPAEATEALVACVRPWGSVDLQTPLWQIQFTGGGHRAFTFSMLSAVRDMLEQRGEEGVKTLSEMEATWHVRIITGAPPPSGSLDIDGTGIAEWAPAVYCAGVTPARGLQLIRDTLTCKAGKKPGLEPPPLKGKRHVLAQLEVQPPGEEEEEQQAETEEEKYVLSFFGGIYPFKERFDARRVLGGPVAKDGAEDQKEYVRFLDGLTLRDEQSEERIRIVLEDVLRGMPVFLINSTTRRNGMAAYLLTLGSVVRGEDVDL</sequence>
<evidence type="ECO:0000313" key="1">
    <source>
        <dbReference type="EMBL" id="CAK8986212.1"/>
    </source>
</evidence>
<name>A0ABP0H810_9DINO</name>
<organism evidence="1 2">
    <name type="scientific">Durusdinium trenchii</name>
    <dbReference type="NCBI Taxonomy" id="1381693"/>
    <lineage>
        <taxon>Eukaryota</taxon>
        <taxon>Sar</taxon>
        <taxon>Alveolata</taxon>
        <taxon>Dinophyceae</taxon>
        <taxon>Suessiales</taxon>
        <taxon>Symbiodiniaceae</taxon>
        <taxon>Durusdinium</taxon>
    </lineage>
</organism>
<proteinExistence type="predicted"/>
<dbReference type="EMBL" id="CAXAMM010000158">
    <property type="protein sequence ID" value="CAK8986212.1"/>
    <property type="molecule type" value="Genomic_DNA"/>
</dbReference>
<comment type="caution">
    <text evidence="1">The sequence shown here is derived from an EMBL/GenBank/DDBJ whole genome shotgun (WGS) entry which is preliminary data.</text>
</comment>